<dbReference type="EMBL" id="KU877344">
    <property type="protein sequence ID" value="ANB50934.1"/>
    <property type="molecule type" value="Genomic_DNA"/>
</dbReference>
<dbReference type="PANTHER" id="PTHR24118:SF100">
    <property type="entry name" value="FYVE-TYPE DOMAIN-CONTAINING PROTEIN"/>
    <property type="match status" value="1"/>
</dbReference>
<protein>
    <submittedName>
        <fullName evidence="1">Uncharacterized protein</fullName>
    </submittedName>
</protein>
<dbReference type="PROSITE" id="PS50297">
    <property type="entry name" value="ANK_REP_REGION"/>
    <property type="match status" value="3"/>
</dbReference>
<dbReference type="GeneID" id="80513296"/>
<dbReference type="Proteomes" id="UP000241365">
    <property type="component" value="Segment"/>
</dbReference>
<sequence length="183" mass="20494">MGINYSSPKSKTNIVNLVLSSQKIDYVENIRYFCERNPENIDDPSTLGWSALMYACYISKNKFIPDIVRILIDYGANVNFKDNMFHVTPLMLACNVASKSGNGEIIKLLLERGAQINTQDKNGNTALMHACILSNEHNNLSIIKFMIESGADTSIKNNSGETAKDIIESCYRDNYISTINKLL</sequence>
<reference evidence="1 2" key="1">
    <citation type="journal article" date="2016" name="Genome Announc.">
        <title>Complete Genome Sequence of a New Megavirus Family Member Isolated from an Inland Water Lake for the First Time in India.</title>
        <authorList>
            <person name="Chatterjee A."/>
            <person name="Ali F."/>
            <person name="Bange D."/>
            <person name="Kondabagil K."/>
        </authorList>
    </citation>
    <scope>NUCLEOTIDE SEQUENCE [LARGE SCALE GENOMIC DNA]</scope>
    <source>
        <strain evidence="1">1</strain>
    </source>
</reference>
<dbReference type="Pfam" id="PF12796">
    <property type="entry name" value="Ank_2"/>
    <property type="match status" value="2"/>
</dbReference>
<dbReference type="SMART" id="SM00248">
    <property type="entry name" value="ANK"/>
    <property type="match status" value="3"/>
</dbReference>
<dbReference type="KEGG" id="vg:80513296"/>
<dbReference type="SUPFAM" id="SSF48403">
    <property type="entry name" value="Ankyrin repeat"/>
    <property type="match status" value="1"/>
</dbReference>
<dbReference type="Gene3D" id="1.25.40.20">
    <property type="entry name" value="Ankyrin repeat-containing domain"/>
    <property type="match status" value="1"/>
</dbReference>
<evidence type="ECO:0000313" key="2">
    <source>
        <dbReference type="Proteomes" id="UP000241365"/>
    </source>
</evidence>
<name>A0A167RNT1_9VIRU</name>
<proteinExistence type="predicted"/>
<dbReference type="PROSITE" id="PS50088">
    <property type="entry name" value="ANK_REPEAT"/>
    <property type="match status" value="3"/>
</dbReference>
<accession>A0A167RNT1</accession>
<keyword evidence="2" id="KW-1185">Reference proteome</keyword>
<evidence type="ECO:0000313" key="1">
    <source>
        <dbReference type="EMBL" id="ANB50934.1"/>
    </source>
</evidence>
<dbReference type="InterPro" id="IPR036770">
    <property type="entry name" value="Ankyrin_rpt-contain_sf"/>
</dbReference>
<dbReference type="PANTHER" id="PTHR24118">
    <property type="entry name" value="POTE ANKYRIN DOMAIN"/>
    <property type="match status" value="1"/>
</dbReference>
<organism evidence="1 2">
    <name type="scientific">Powai lake megavirus</name>
    <dbReference type="NCBI Taxonomy" id="1842663"/>
    <lineage>
        <taxon>Viruses</taxon>
        <taxon>Varidnaviria</taxon>
        <taxon>Bamfordvirae</taxon>
        <taxon>Nucleocytoviricota</taxon>
        <taxon>Megaviricetes</taxon>
        <taxon>Imitervirales</taxon>
        <taxon>Mimiviridae</taxon>
        <taxon>Megamimivirinae</taxon>
        <taxon>Megavirus</taxon>
        <taxon>Megavirus powaiense</taxon>
    </lineage>
</organism>
<dbReference type="InterPro" id="IPR002110">
    <property type="entry name" value="Ankyrin_rpt"/>
</dbReference>
<dbReference type="RefSeq" id="YP_010776685.1">
    <property type="nucleotide sequence ID" value="NC_075034.1"/>
</dbReference>